<accession>A0A0N4TNC5</accession>
<proteinExistence type="predicted"/>
<dbReference type="EMBL" id="UZAD01013170">
    <property type="protein sequence ID" value="VDN91132.1"/>
    <property type="molecule type" value="Genomic_DNA"/>
</dbReference>
<evidence type="ECO:0000313" key="2">
    <source>
        <dbReference type="Proteomes" id="UP000278627"/>
    </source>
</evidence>
<dbReference type="Proteomes" id="UP000278627">
    <property type="component" value="Unassembled WGS sequence"/>
</dbReference>
<gene>
    <name evidence="1" type="ORF">BPAG_LOCUS9946</name>
</gene>
<name>A0A0N4TNC5_BRUPA</name>
<evidence type="ECO:0000313" key="3">
    <source>
        <dbReference type="WBParaSite" id="BPAG_0000998401-mRNA-1"/>
    </source>
</evidence>
<organism evidence="3">
    <name type="scientific">Brugia pahangi</name>
    <name type="common">Filarial nematode worm</name>
    <dbReference type="NCBI Taxonomy" id="6280"/>
    <lineage>
        <taxon>Eukaryota</taxon>
        <taxon>Metazoa</taxon>
        <taxon>Ecdysozoa</taxon>
        <taxon>Nematoda</taxon>
        <taxon>Chromadorea</taxon>
        <taxon>Rhabditida</taxon>
        <taxon>Spirurina</taxon>
        <taxon>Spiruromorpha</taxon>
        <taxon>Filarioidea</taxon>
        <taxon>Onchocercidae</taxon>
        <taxon>Brugia</taxon>
    </lineage>
</organism>
<protein>
    <submittedName>
        <fullName evidence="3">DUF5753 domain-containing protein</fullName>
    </submittedName>
</protein>
<evidence type="ECO:0000313" key="1">
    <source>
        <dbReference type="EMBL" id="VDN91132.1"/>
    </source>
</evidence>
<sequence length="54" mass="6045">MALVYSIFQPPRSWTSAAMADFSTPRGASDHQIEDIRAERLRLEAAPHTLSLTM</sequence>
<reference evidence="1 2" key="2">
    <citation type="submission" date="2018-11" db="EMBL/GenBank/DDBJ databases">
        <authorList>
            <consortium name="Pathogen Informatics"/>
        </authorList>
    </citation>
    <scope>NUCLEOTIDE SEQUENCE [LARGE SCALE GENOMIC DNA]</scope>
</reference>
<dbReference type="WBParaSite" id="BPAG_0000998401-mRNA-1">
    <property type="protein sequence ID" value="BPAG_0000998401-mRNA-1"/>
    <property type="gene ID" value="BPAG_0000998401"/>
</dbReference>
<dbReference type="AlphaFoldDB" id="A0A0N4TNC5"/>
<keyword evidence="2" id="KW-1185">Reference proteome</keyword>
<reference evidence="3" key="1">
    <citation type="submission" date="2017-02" db="UniProtKB">
        <authorList>
            <consortium name="WormBaseParasite"/>
        </authorList>
    </citation>
    <scope>IDENTIFICATION</scope>
</reference>